<keyword evidence="3" id="KW-1185">Reference proteome</keyword>
<evidence type="ECO:0000313" key="2">
    <source>
        <dbReference type="EMBL" id="EAT59674.1"/>
    </source>
</evidence>
<dbReference type="InterPro" id="IPR036709">
    <property type="entry name" value="Autotransporte_beta_dom_sf"/>
</dbReference>
<sequence length="1492" mass="150785">MNKRNLSIILLLAVISDKSADGAVFTVSNSGDSGYGTFNQAILELNSAGAGANAIEFTAADPEITLFLTPEFIKKPAVIMTNNGGAPLQVTHVTSTANARTLKVTTNVQVSLADELLTLGMQSSSTGSVTLYSADNLIISGNLGSNLLNTSTGSSAYGVYAGGSLSLSGAVSRGSTISSQATGSVYALYSVGNISVSGELSGSVSAKATSGGTAYGIRSGMSKTTTLNLGGGVTSSATITATAVNTVNNSDSTVYGIYSGGAITIGQRGQTTGISGVVSATAGYDTAYGVRGNTVTVHGGVTRTGRISVSAGRNNAFALDATTTLDMVGDLCGDISATAMTGGTAYALYAGSALTITGDIAASSTVTASAGSSKAYAIFAEDGPVVINGSVIGRLSATTGTTSAYGISSGTSLDITGDISEGSTVTASAGTGIAYGLHGAAGLTIGGGIGGEVIAKTTKSGGRVYGLYGGSDEGSSLTITGGIAESGNITAEGVSGSTACGIYSAGSVTIGRSGGTTGVSGSIVADAGLDDAYGISGNAVTLYGGVGATGSIRADAAESGAWGIYSASTLEVNGDIAVSSSISASTGTTKAAALYAEGGDLTIRGSVGGELLAIAGTSGAYGIYSGSSLTLAGDLSGRIDVSSRKGSKAHALHAGSSLIITGSIAESAKIIASAATTEAYALYAGSGAISVRGVVSGEVSATTGSNNAAGIYAKAGIYGATESDALTVSGMVSAVAKGAAAGIMSEGPMNIFVSGTLSGVDNKNGTLGYAIYSGGFAGSGEFSDSIASDDRIVVAESGMLVGNIALGAGSDMMTMRDSGSVTGDLDFGENDDALLMSGFSSVTGSIVMGSGSDSLIMTGGSMVNGAINFGADRDLLHLMENARVTGDIDFGTGDDTLRLDNGTVLASTVRFDKGDDRIELSGDVDISRSPLIDGGSGDESAGDRIVLSSWNGVITDAFKGWERIEVAGASCVNLDLDDLLRLAPSYGQQLTFMIEAGSTVMATGNSPGRYEIAGNLENSGLLDLRDGEANDRVTVSATYTGGGGSLGLDLALGGGSQNNQDALDLLSVGRVSVAGSGTVLGSTALLVRNISEKGKIKMTTGGNGILIAKVYGTSSSNAFSVDGSSPVFRGANVRVVKVGRDWYLQILSAPNVDTTTDLSDEEVSDYSIDTSVEAIESSGIPEEHRVLQTILPMLERHGAESVPRFRHRQLYYWSRGDHGGQESWWIRTTGSRFLFRAESGGQPAETGGYRSAMQIGSDLKAFRFSNGMMRHGLYAGTGYVKSDIMEEGGVSAGRVDAFTMNIGGYSSVELSGTTFLEGVVQATRYDVDASFKGGAKSSGRFWGFSASLESGLRIGIAGSFFLEPQAQLIWMRLGGFEMHTPSGGVQLHEESSLLARAGMAGKFEPEGLSFSPFFEINTERDSGASSQVTYKESGRSLRVDAERVHVGGAVGIISRNAKRSGIEYSVKTGMMAGIGNTGSREYQLNVALRKSW</sequence>
<dbReference type="EMBL" id="AASE01000002">
    <property type="protein sequence ID" value="EAT59674.1"/>
    <property type="molecule type" value="Genomic_DNA"/>
</dbReference>
<organism evidence="2 3">
    <name type="scientific">Chlorobium ferrooxidans DSM 13031</name>
    <dbReference type="NCBI Taxonomy" id="377431"/>
    <lineage>
        <taxon>Bacteria</taxon>
        <taxon>Pseudomonadati</taxon>
        <taxon>Chlorobiota</taxon>
        <taxon>Chlorobiia</taxon>
        <taxon>Chlorobiales</taxon>
        <taxon>Chlorobiaceae</taxon>
        <taxon>Chlorobium/Pelodictyon group</taxon>
        <taxon>Chlorobium</taxon>
    </lineage>
</organism>
<accession>Q0YU81</accession>
<reference evidence="2 3" key="1">
    <citation type="submission" date="2006-07" db="EMBL/GenBank/DDBJ databases">
        <title>Annotation of the draft genome assembly of Chlorobium ferroxidans DSM 13031.</title>
        <authorList>
            <consortium name="US DOE Joint Genome Institute (JGI-ORNL)"/>
            <person name="Larimer F."/>
            <person name="Land M."/>
            <person name="Hauser L."/>
        </authorList>
    </citation>
    <scope>NUCLEOTIDE SEQUENCE [LARGE SCALE GENOMIC DNA]</scope>
    <source>
        <strain evidence="2 3">DSM 13031</strain>
    </source>
</reference>
<dbReference type="SMART" id="SM00869">
    <property type="entry name" value="Autotransporter"/>
    <property type="match status" value="1"/>
</dbReference>
<dbReference type="InterPro" id="IPR005546">
    <property type="entry name" value="Autotransporte_beta"/>
</dbReference>
<comment type="caution">
    <text evidence="2">The sequence shown here is derived from an EMBL/GenBank/DDBJ whole genome shotgun (WGS) entry which is preliminary data.</text>
</comment>
<dbReference type="SUPFAM" id="SSF103515">
    <property type="entry name" value="Autotransporter"/>
    <property type="match status" value="1"/>
</dbReference>
<evidence type="ECO:0000259" key="1">
    <source>
        <dbReference type="PROSITE" id="PS51208"/>
    </source>
</evidence>
<dbReference type="PROSITE" id="PS51208">
    <property type="entry name" value="AUTOTRANSPORTER"/>
    <property type="match status" value="1"/>
</dbReference>
<protein>
    <submittedName>
        <fullName evidence="2">Outer membrane autotransporter barrel</fullName>
    </submittedName>
</protein>
<gene>
    <name evidence="2" type="ORF">CferDRAFT_1681</name>
</gene>
<dbReference type="Gene3D" id="2.160.20.160">
    <property type="match status" value="1"/>
</dbReference>
<feature type="domain" description="Autotransporter" evidence="1">
    <location>
        <begin position="1217"/>
        <end position="1492"/>
    </location>
</feature>
<proteinExistence type="predicted"/>
<dbReference type="Gene3D" id="2.40.128.130">
    <property type="entry name" value="Autotransporter beta-domain"/>
    <property type="match status" value="1"/>
</dbReference>
<dbReference type="Proteomes" id="UP000004162">
    <property type="component" value="Unassembled WGS sequence"/>
</dbReference>
<name>Q0YU81_9CHLB</name>
<reference evidence="2 3" key="2">
    <citation type="submission" date="2006-07" db="EMBL/GenBank/DDBJ databases">
        <title>Sequencing of the draft genome and assembly of Chlorobium ferroxidans DSM 13031.</title>
        <authorList>
            <consortium name="US DOE Joint Genome Institute (JGI-PGF)"/>
            <person name="Copeland A."/>
            <person name="Lucas S."/>
            <person name="Lapidus A."/>
            <person name="Barry K."/>
            <person name="Glavina del Rio T."/>
            <person name="Dalin E."/>
            <person name="Tice H."/>
            <person name="Bruce D."/>
            <person name="Pitluck S."/>
            <person name="Richardson P."/>
        </authorList>
    </citation>
    <scope>NUCLEOTIDE SEQUENCE [LARGE SCALE GENOMIC DNA]</scope>
    <source>
        <strain evidence="2 3">DSM 13031</strain>
    </source>
</reference>
<evidence type="ECO:0000313" key="3">
    <source>
        <dbReference type="Proteomes" id="UP000004162"/>
    </source>
</evidence>